<feature type="transmembrane region" description="Helical" evidence="9">
    <location>
        <begin position="166"/>
        <end position="186"/>
    </location>
</feature>
<dbReference type="AlphaFoldDB" id="A0A096Y6V3"/>
<keyword evidence="5" id="KW-1278">Translocase</keyword>
<keyword evidence="7 9" id="KW-0472">Membrane</keyword>
<feature type="domain" description="Heme-copper oxidase subunit III family profile" evidence="10">
    <location>
        <begin position="6"/>
        <end position="265"/>
    </location>
</feature>
<dbReference type="InterPro" id="IPR035973">
    <property type="entry name" value="Cyt_c_oxidase_su3-like_sf"/>
</dbReference>
<evidence type="ECO:0000256" key="3">
    <source>
        <dbReference type="ARBA" id="ARBA00015944"/>
    </source>
</evidence>
<dbReference type="GeneID" id="20832946"/>
<evidence type="ECO:0000313" key="11">
    <source>
        <dbReference type="EMBL" id="AIM52058.1"/>
    </source>
</evidence>
<dbReference type="Gene3D" id="1.20.120.80">
    <property type="entry name" value="Cytochrome c oxidase, subunit III, four-helix bundle"/>
    <property type="match status" value="1"/>
</dbReference>
<evidence type="ECO:0000256" key="2">
    <source>
        <dbReference type="ARBA" id="ARBA00010581"/>
    </source>
</evidence>
<dbReference type="RefSeq" id="YP_009092472.1">
    <property type="nucleotide sequence ID" value="NC_025294.1"/>
</dbReference>
<geneLocation type="mitochondrion" evidence="11"/>
<dbReference type="InterPro" id="IPR000298">
    <property type="entry name" value="Cyt_c_oxidase-like_su3"/>
</dbReference>
<feature type="transmembrane region" description="Helical" evidence="9">
    <location>
        <begin position="12"/>
        <end position="36"/>
    </location>
</feature>
<evidence type="ECO:0000256" key="5">
    <source>
        <dbReference type="ARBA" id="ARBA00022967"/>
    </source>
</evidence>
<dbReference type="GO" id="GO:0031090">
    <property type="term" value="C:organelle membrane"/>
    <property type="evidence" value="ECO:0007669"/>
    <property type="project" value="UniProtKB-ARBA"/>
</dbReference>
<comment type="subcellular location">
    <subcellularLocation>
        <location evidence="1">Membrane</location>
        <topology evidence="1">Multi-pass membrane protein</topology>
    </subcellularLocation>
</comment>
<evidence type="ECO:0000256" key="6">
    <source>
        <dbReference type="ARBA" id="ARBA00022989"/>
    </source>
</evidence>
<evidence type="ECO:0000256" key="9">
    <source>
        <dbReference type="SAM" id="Phobius"/>
    </source>
</evidence>
<feature type="transmembrane region" description="Helical" evidence="9">
    <location>
        <begin position="206"/>
        <end position="224"/>
    </location>
</feature>
<reference evidence="11" key="2">
    <citation type="submission" date="2014-05" db="EMBL/GenBank/DDBJ databases">
        <authorList>
            <person name="Jackson C.J."/>
            <person name="Reyes-Prieto A."/>
        </authorList>
    </citation>
    <scope>NUCLEOTIDE SEQUENCE</scope>
    <source>
        <strain evidence="11">SAG 4.97</strain>
    </source>
</reference>
<evidence type="ECO:0000256" key="1">
    <source>
        <dbReference type="ARBA" id="ARBA00004141"/>
    </source>
</evidence>
<dbReference type="PANTHER" id="PTHR11403">
    <property type="entry name" value="CYTOCHROME C OXIDASE SUBUNIT III"/>
    <property type="match status" value="1"/>
</dbReference>
<dbReference type="PANTHER" id="PTHR11403:SF7">
    <property type="entry name" value="CYTOCHROME C OXIDASE SUBUNIT 3"/>
    <property type="match status" value="1"/>
</dbReference>
<organism evidence="11">
    <name type="scientific">Cyanoptyche gloeocystis</name>
    <dbReference type="NCBI Taxonomy" id="77922"/>
    <lineage>
        <taxon>Eukaryota</taxon>
        <taxon>Glaucocystophyceae</taxon>
        <taxon>Glaucocystophyceae incertae sedis</taxon>
        <taxon>Cyanoptyche</taxon>
    </lineage>
</organism>
<feature type="transmembrane region" description="Helical" evidence="9">
    <location>
        <begin position="244"/>
        <end position="264"/>
    </location>
</feature>
<keyword evidence="4 8" id="KW-0812">Transmembrane</keyword>
<keyword evidence="6 9" id="KW-1133">Transmembrane helix</keyword>
<dbReference type="FunFam" id="1.20.120.80:FF:000002">
    <property type="entry name" value="Cytochrome c oxidase subunit 3"/>
    <property type="match status" value="1"/>
</dbReference>
<name>A0A096Y6V3_9EUKA</name>
<dbReference type="GO" id="GO:0045277">
    <property type="term" value="C:respiratory chain complex IV"/>
    <property type="evidence" value="ECO:0007669"/>
    <property type="project" value="UniProtKB-ARBA"/>
</dbReference>
<dbReference type="GO" id="GO:0031967">
    <property type="term" value="C:organelle envelope"/>
    <property type="evidence" value="ECO:0007669"/>
    <property type="project" value="UniProtKB-ARBA"/>
</dbReference>
<dbReference type="GO" id="GO:0005739">
    <property type="term" value="C:mitochondrion"/>
    <property type="evidence" value="ECO:0007669"/>
    <property type="project" value="TreeGrafter"/>
</dbReference>
<comment type="function">
    <text evidence="8">Component of the cytochrome c oxidase, the last enzyme in the mitochondrial electron transport chain which drives oxidative phosphorylation. The respiratory chain contains 3 multisubunit complexes succinate dehydrogenase (complex II, CII), ubiquinol-cytochrome c oxidoreductase (cytochrome b-c1 complex, complex III, CIII) and cytochrome c oxidase (complex IV, CIV), that cooperate to transfer electrons derived from NADH and succinate to molecular oxygen, creating an electrochemical gradient over the inner membrane that drives transmembrane transport and the ATP synthase. Cytochrome c oxidase is the component of the respiratory chain that catalyzes the reduction of oxygen to water. Electrons originating from reduced cytochrome c in the intermembrane space (IMS) are transferred via the dinuclear copper A center (CU(A)) of subunit 2 and heme A of subunit 1 to the active site in subunit 1, a binuclear center (BNC) formed by heme A3 and copper B (CU(B)). The BNC reduces molecular oxygen to 2 water molecules using 4 electrons from cytochrome c in the IMS and 4 protons from the mitochondrial matrix.</text>
</comment>
<keyword evidence="8 11" id="KW-0496">Mitochondrion</keyword>
<sequence>MIKIKKYHLFHLVNPSPWPIVTSFSIFIMLVGLTLYMHNLTYGLFILVFGVLVVLFSMYLWWKDVIREGLYEGFHTQIVKQGLRYGMLLFILSELMFFFAFFWAFFHSSLSPSIEIGAKWPPSGIQTINCWSIPLVNTILLLLSGSSITWSHHALLANKQSDSTKGLIVTIFLGIIFTALQLYEYFEANFTISDGVYGSTFYMATGFHGLHVIVGTIFLIVCLFRQLNKHFTADGHVGFECAIWYWHFVDIIWLFLFFSVYCWGNS</sequence>
<evidence type="ECO:0000256" key="4">
    <source>
        <dbReference type="ARBA" id="ARBA00022692"/>
    </source>
</evidence>
<comment type="similarity">
    <text evidence="2 8">Belongs to the cytochrome c oxidase subunit 3 family.</text>
</comment>
<dbReference type="InterPro" id="IPR013833">
    <property type="entry name" value="Cyt_c_oxidase_su3_a-hlx"/>
</dbReference>
<gene>
    <name evidence="11" type="primary">cox3</name>
</gene>
<evidence type="ECO:0000256" key="7">
    <source>
        <dbReference type="ARBA" id="ARBA00023136"/>
    </source>
</evidence>
<dbReference type="EMBL" id="KJ867411">
    <property type="protein sequence ID" value="AIM52058.1"/>
    <property type="molecule type" value="Genomic_DNA"/>
</dbReference>
<proteinExistence type="inferred from homology"/>
<dbReference type="GO" id="GO:0006123">
    <property type="term" value="P:mitochondrial electron transport, cytochrome c to oxygen"/>
    <property type="evidence" value="ECO:0007669"/>
    <property type="project" value="UniProtKB-ARBA"/>
</dbReference>
<dbReference type="GO" id="GO:0004129">
    <property type="term" value="F:cytochrome-c oxidase activity"/>
    <property type="evidence" value="ECO:0007669"/>
    <property type="project" value="InterPro"/>
</dbReference>
<dbReference type="CDD" id="cd01665">
    <property type="entry name" value="Cyt_c_Oxidase_III"/>
    <property type="match status" value="1"/>
</dbReference>
<evidence type="ECO:0000259" key="10">
    <source>
        <dbReference type="PROSITE" id="PS50253"/>
    </source>
</evidence>
<reference evidence="11" key="1">
    <citation type="journal article" date="2014" name="Genome Biol. Evol.">
        <title>The mitochondrial genomes of the glaucophytes Gloeochaete wittrockiana and Cyanoptyche gloeocystis: multilocus phylogenetics suggests a monophyletic archaeplastida.</title>
        <authorList>
            <person name="Jackson C."/>
            <person name="Reyes-Prieto A."/>
        </authorList>
    </citation>
    <scope>NUCLEOTIDE SEQUENCE</scope>
    <source>
        <strain evidence="11">SAG 4.97</strain>
    </source>
</reference>
<feature type="transmembrane region" description="Helical" evidence="9">
    <location>
        <begin position="126"/>
        <end position="145"/>
    </location>
</feature>
<feature type="transmembrane region" description="Helical" evidence="9">
    <location>
        <begin position="83"/>
        <end position="106"/>
    </location>
</feature>
<dbReference type="Pfam" id="PF00510">
    <property type="entry name" value="COX3"/>
    <property type="match status" value="1"/>
</dbReference>
<dbReference type="InterPro" id="IPR033945">
    <property type="entry name" value="Cyt_c_oxase_su3_dom"/>
</dbReference>
<accession>A0A096Y6V3</accession>
<protein>
    <recommendedName>
        <fullName evidence="3 8">Cytochrome c oxidase subunit 3</fullName>
    </recommendedName>
</protein>
<evidence type="ECO:0000256" key="8">
    <source>
        <dbReference type="RuleBase" id="RU003375"/>
    </source>
</evidence>
<dbReference type="SUPFAM" id="SSF81452">
    <property type="entry name" value="Cytochrome c oxidase subunit III-like"/>
    <property type="match status" value="1"/>
</dbReference>
<feature type="transmembrane region" description="Helical" evidence="9">
    <location>
        <begin position="42"/>
        <end position="62"/>
    </location>
</feature>
<dbReference type="FunFam" id="1.10.287.70:FF:000082">
    <property type="entry name" value="Cytochrome c oxidase subunit 3"/>
    <property type="match status" value="1"/>
</dbReference>
<dbReference type="InterPro" id="IPR024791">
    <property type="entry name" value="Cyt_c/ubiquinol_Oxase_su3"/>
</dbReference>
<dbReference type="Gene3D" id="1.10.287.70">
    <property type="match status" value="1"/>
</dbReference>
<dbReference type="PROSITE" id="PS50253">
    <property type="entry name" value="COX3"/>
    <property type="match status" value="1"/>
</dbReference>